<reference evidence="1 2" key="1">
    <citation type="submission" date="2019-03" db="EMBL/GenBank/DDBJ databases">
        <title>First draft genome of Liparis tanakae, snailfish: a comprehensive survey of snailfish specific genes.</title>
        <authorList>
            <person name="Kim W."/>
            <person name="Song I."/>
            <person name="Jeong J.-H."/>
            <person name="Kim D."/>
            <person name="Kim S."/>
            <person name="Ryu S."/>
            <person name="Song J.Y."/>
            <person name="Lee S.K."/>
        </authorList>
    </citation>
    <scope>NUCLEOTIDE SEQUENCE [LARGE SCALE GENOMIC DNA]</scope>
    <source>
        <tissue evidence="1">Muscle</tissue>
    </source>
</reference>
<accession>A0A4Z2GSK1</accession>
<dbReference type="EMBL" id="SRLO01000448">
    <property type="protein sequence ID" value="TNN55702.1"/>
    <property type="molecule type" value="Genomic_DNA"/>
</dbReference>
<comment type="caution">
    <text evidence="1">The sequence shown here is derived from an EMBL/GenBank/DDBJ whole genome shotgun (WGS) entry which is preliminary data.</text>
</comment>
<organism evidence="1 2">
    <name type="scientific">Liparis tanakae</name>
    <name type="common">Tanaka's snailfish</name>
    <dbReference type="NCBI Taxonomy" id="230148"/>
    <lineage>
        <taxon>Eukaryota</taxon>
        <taxon>Metazoa</taxon>
        <taxon>Chordata</taxon>
        <taxon>Craniata</taxon>
        <taxon>Vertebrata</taxon>
        <taxon>Euteleostomi</taxon>
        <taxon>Actinopterygii</taxon>
        <taxon>Neopterygii</taxon>
        <taxon>Teleostei</taxon>
        <taxon>Neoteleostei</taxon>
        <taxon>Acanthomorphata</taxon>
        <taxon>Eupercaria</taxon>
        <taxon>Perciformes</taxon>
        <taxon>Cottioidei</taxon>
        <taxon>Cottales</taxon>
        <taxon>Liparidae</taxon>
        <taxon>Liparis</taxon>
    </lineage>
</organism>
<keyword evidence="2" id="KW-1185">Reference proteome</keyword>
<name>A0A4Z2GSK1_9TELE</name>
<evidence type="ECO:0000313" key="1">
    <source>
        <dbReference type="EMBL" id="TNN55702.1"/>
    </source>
</evidence>
<dbReference type="AlphaFoldDB" id="A0A4Z2GSK1"/>
<dbReference type="Proteomes" id="UP000314294">
    <property type="component" value="Unassembled WGS sequence"/>
</dbReference>
<proteinExistence type="predicted"/>
<sequence>MEHLSVAAKQINKYETITEAGRRHPQTAAVVTAIFWPALTRSSRVQILIPRALAETLEPSLAVAVRATRSASATSPSLITANVSCVTLETMAAIHPASQRLSDRFHTRGNPKGSPAGASAHACVTDPMFYLGVRGGVLLGGSRRVQYAALIKKTGWRPCITETLTSESPYAGFVELKSSRIFSKQTICDYKCSGCSLSY</sequence>
<gene>
    <name evidence="1" type="ORF">EYF80_034067</name>
</gene>
<protein>
    <submittedName>
        <fullName evidence="1">Uncharacterized protein</fullName>
    </submittedName>
</protein>
<evidence type="ECO:0000313" key="2">
    <source>
        <dbReference type="Proteomes" id="UP000314294"/>
    </source>
</evidence>